<dbReference type="InterPro" id="IPR003779">
    <property type="entry name" value="CMD-like"/>
</dbReference>
<dbReference type="GO" id="GO:0051920">
    <property type="term" value="F:peroxiredoxin activity"/>
    <property type="evidence" value="ECO:0007669"/>
    <property type="project" value="InterPro"/>
</dbReference>
<dbReference type="Proteomes" id="UP000066480">
    <property type="component" value="Chromosome"/>
</dbReference>
<dbReference type="STRING" id="571913.VV02_06795"/>
<dbReference type="PANTHER" id="PTHR34846:SF7">
    <property type="entry name" value="BLL7811 PROTEIN"/>
    <property type="match status" value="1"/>
</dbReference>
<gene>
    <name evidence="2" type="ORF">VV02_06795</name>
</gene>
<dbReference type="SUPFAM" id="SSF69118">
    <property type="entry name" value="AhpD-like"/>
    <property type="match status" value="1"/>
</dbReference>
<reference evidence="2 3" key="1">
    <citation type="submission" date="2015-03" db="EMBL/GenBank/DDBJ databases">
        <title>Luteipulveratus halotolerans sp. nov., a novel actinobacterium (Dermacoccaceae) from Sarawak, Malaysia.</title>
        <authorList>
            <person name="Juboi H."/>
            <person name="Basik A."/>
            <person name="Shamsul S.S."/>
            <person name="Arnold P."/>
            <person name="Schmitt E.K."/>
            <person name="Sanglier J.-J."/>
            <person name="Yeo T."/>
        </authorList>
    </citation>
    <scope>NUCLEOTIDE SEQUENCE [LARGE SCALE GENOMIC DNA]</scope>
    <source>
        <strain evidence="2 3">MN07-A0370</strain>
    </source>
</reference>
<evidence type="ECO:0000313" key="3">
    <source>
        <dbReference type="Proteomes" id="UP000066480"/>
    </source>
</evidence>
<name>A0A0K1JGA5_9MICO</name>
<feature type="domain" description="Carboxymuconolactone decarboxylase-like" evidence="1">
    <location>
        <begin position="30"/>
        <end position="94"/>
    </location>
</feature>
<keyword evidence="2" id="KW-0560">Oxidoreductase</keyword>
<evidence type="ECO:0000313" key="2">
    <source>
        <dbReference type="EMBL" id="AKU15628.1"/>
    </source>
</evidence>
<dbReference type="RefSeq" id="WP_052590603.1">
    <property type="nucleotide sequence ID" value="NZ_CP011112.1"/>
</dbReference>
<accession>A0A0K1JGA5</accession>
<dbReference type="InterPro" id="IPR029032">
    <property type="entry name" value="AhpD-like"/>
</dbReference>
<sequence length="151" mass="16607">MEQRMKNPAAYIEGSVEALQSIAAMPHGHGVPDATLELVHLRASQINGCAWCLEYGHRLAKKAGETDERLSTVAAWREAPYFDDAERAALALAESITRIADTSDAVPDHIWEEAAKHYDEEGLAALVMHVAMTNVWNRLNVSVRQVAGTWA</sequence>
<dbReference type="InterPro" id="IPR004675">
    <property type="entry name" value="AhpD_core"/>
</dbReference>
<dbReference type="AlphaFoldDB" id="A0A0K1JGA5"/>
<dbReference type="EMBL" id="CP011112">
    <property type="protein sequence ID" value="AKU15628.1"/>
    <property type="molecule type" value="Genomic_DNA"/>
</dbReference>
<dbReference type="OrthoDB" id="9801997at2"/>
<dbReference type="Gene3D" id="1.20.1290.10">
    <property type="entry name" value="AhpD-like"/>
    <property type="match status" value="1"/>
</dbReference>
<protein>
    <submittedName>
        <fullName evidence="2">Alkylhydroperoxidase</fullName>
    </submittedName>
</protein>
<evidence type="ECO:0000259" key="1">
    <source>
        <dbReference type="Pfam" id="PF02627"/>
    </source>
</evidence>
<dbReference type="NCBIfam" id="TIGR00778">
    <property type="entry name" value="ahpD_dom"/>
    <property type="match status" value="1"/>
</dbReference>
<organism evidence="2 3">
    <name type="scientific">Luteipulveratus mongoliensis</name>
    <dbReference type="NCBI Taxonomy" id="571913"/>
    <lineage>
        <taxon>Bacteria</taxon>
        <taxon>Bacillati</taxon>
        <taxon>Actinomycetota</taxon>
        <taxon>Actinomycetes</taxon>
        <taxon>Micrococcales</taxon>
        <taxon>Dermacoccaceae</taxon>
        <taxon>Luteipulveratus</taxon>
    </lineage>
</organism>
<dbReference type="Pfam" id="PF02627">
    <property type="entry name" value="CMD"/>
    <property type="match status" value="1"/>
</dbReference>
<dbReference type="PANTHER" id="PTHR34846">
    <property type="entry name" value="4-CARBOXYMUCONOLACTONE DECARBOXYLASE FAMILY PROTEIN (AFU_ORTHOLOGUE AFUA_6G11590)"/>
    <property type="match status" value="1"/>
</dbReference>
<proteinExistence type="predicted"/>
<dbReference type="KEGG" id="lmoi:VV02_06795"/>
<keyword evidence="2" id="KW-0575">Peroxidase</keyword>
<keyword evidence="3" id="KW-1185">Reference proteome</keyword>